<reference evidence="2" key="1">
    <citation type="submission" date="2023-08" db="EMBL/GenBank/DDBJ databases">
        <title>A de novo genome assembly of Solanum verrucosum Schlechtendal, a Mexican diploid species geographically isolated from the other diploid A-genome species in potato relatives.</title>
        <authorList>
            <person name="Hosaka K."/>
        </authorList>
    </citation>
    <scope>NUCLEOTIDE SEQUENCE</scope>
    <source>
        <tissue evidence="2">Young leaves</tissue>
    </source>
</reference>
<dbReference type="InterPro" id="IPR027417">
    <property type="entry name" value="P-loop_NTPase"/>
</dbReference>
<dbReference type="Proteomes" id="UP001234989">
    <property type="component" value="Chromosome 4"/>
</dbReference>
<dbReference type="InterPro" id="IPR042197">
    <property type="entry name" value="Apaf_helical"/>
</dbReference>
<keyword evidence="1" id="KW-0433">Leucine-rich repeat</keyword>
<keyword evidence="3" id="KW-1185">Reference proteome</keyword>
<name>A0AAF0QPQ7_SOLVR</name>
<dbReference type="AlphaFoldDB" id="A0AAF0QPQ7"/>
<accession>A0AAF0QPQ7</accession>
<gene>
    <name evidence="2" type="ORF">MTR67_017846</name>
</gene>
<sequence length="178" mass="19911">FVIGYVGLLIYSLFDIKEGKEDIMIEDVNQELGLELPRIVDLIKVSTTSFTRHFLAILRHVTGEDSNHSDKSSDELDDAFHRALSSKRYLVLVDEKIECLVEKVAPQYPPLEKVGQRIAKKCGGLPLSIVLVAGILANMEKKKGSCKQESTTLDSCIHNDSKAIIEQSYKDLLCHLKP</sequence>
<dbReference type="Gene3D" id="1.10.8.430">
    <property type="entry name" value="Helical domain of apoptotic protease-activating factors"/>
    <property type="match status" value="1"/>
</dbReference>
<dbReference type="GO" id="GO:0043531">
    <property type="term" value="F:ADP binding"/>
    <property type="evidence" value="ECO:0007669"/>
    <property type="project" value="InterPro"/>
</dbReference>
<feature type="non-terminal residue" evidence="2">
    <location>
        <position position="1"/>
    </location>
</feature>
<evidence type="ECO:0008006" key="4">
    <source>
        <dbReference type="Google" id="ProtNLM"/>
    </source>
</evidence>
<dbReference type="SUPFAM" id="SSF52540">
    <property type="entry name" value="P-loop containing nucleoside triphosphate hydrolases"/>
    <property type="match status" value="1"/>
</dbReference>
<organism evidence="2 3">
    <name type="scientific">Solanum verrucosum</name>
    <dbReference type="NCBI Taxonomy" id="315347"/>
    <lineage>
        <taxon>Eukaryota</taxon>
        <taxon>Viridiplantae</taxon>
        <taxon>Streptophyta</taxon>
        <taxon>Embryophyta</taxon>
        <taxon>Tracheophyta</taxon>
        <taxon>Spermatophyta</taxon>
        <taxon>Magnoliopsida</taxon>
        <taxon>eudicotyledons</taxon>
        <taxon>Gunneridae</taxon>
        <taxon>Pentapetalae</taxon>
        <taxon>asterids</taxon>
        <taxon>lamiids</taxon>
        <taxon>Solanales</taxon>
        <taxon>Solanaceae</taxon>
        <taxon>Solanoideae</taxon>
        <taxon>Solaneae</taxon>
        <taxon>Solanum</taxon>
    </lineage>
</organism>
<evidence type="ECO:0000313" key="3">
    <source>
        <dbReference type="Proteomes" id="UP001234989"/>
    </source>
</evidence>
<proteinExistence type="predicted"/>
<evidence type="ECO:0000313" key="2">
    <source>
        <dbReference type="EMBL" id="WMV24461.1"/>
    </source>
</evidence>
<evidence type="ECO:0000256" key="1">
    <source>
        <dbReference type="ARBA" id="ARBA00022614"/>
    </source>
</evidence>
<dbReference type="EMBL" id="CP133615">
    <property type="protein sequence ID" value="WMV24461.1"/>
    <property type="molecule type" value="Genomic_DNA"/>
</dbReference>
<protein>
    <recommendedName>
        <fullName evidence="4">NB-ARC domain-containing protein</fullName>
    </recommendedName>
</protein>